<dbReference type="EMBL" id="BAAAQG010000013">
    <property type="protein sequence ID" value="GAA1715920.1"/>
    <property type="molecule type" value="Genomic_DNA"/>
</dbReference>
<dbReference type="InterPro" id="IPR010380">
    <property type="entry name" value="DUF975"/>
</dbReference>
<evidence type="ECO:0000313" key="3">
    <source>
        <dbReference type="EMBL" id="GAA1715920.1"/>
    </source>
</evidence>
<name>A0ABN2J1A9_9ACTN</name>
<protein>
    <recommendedName>
        <fullName evidence="5">Integral membrane protein</fullName>
    </recommendedName>
</protein>
<dbReference type="Proteomes" id="UP001500383">
    <property type="component" value="Unassembled WGS sequence"/>
</dbReference>
<keyword evidence="2" id="KW-1133">Transmembrane helix</keyword>
<gene>
    <name evidence="3" type="ORF">GCM10009831_27100</name>
</gene>
<feature type="region of interest" description="Disordered" evidence="1">
    <location>
        <begin position="1"/>
        <end position="103"/>
    </location>
</feature>
<feature type="compositionally biased region" description="Polar residues" evidence="1">
    <location>
        <begin position="16"/>
        <end position="26"/>
    </location>
</feature>
<feature type="compositionally biased region" description="Gly residues" evidence="1">
    <location>
        <begin position="29"/>
        <end position="38"/>
    </location>
</feature>
<feature type="transmembrane region" description="Helical" evidence="2">
    <location>
        <begin position="152"/>
        <end position="173"/>
    </location>
</feature>
<evidence type="ECO:0008006" key="5">
    <source>
        <dbReference type="Google" id="ProtNLM"/>
    </source>
</evidence>
<feature type="transmembrane region" description="Helical" evidence="2">
    <location>
        <begin position="258"/>
        <end position="277"/>
    </location>
</feature>
<feature type="compositionally biased region" description="Gly residues" evidence="1">
    <location>
        <begin position="63"/>
        <end position="90"/>
    </location>
</feature>
<feature type="transmembrane region" description="Helical" evidence="2">
    <location>
        <begin position="194"/>
        <end position="213"/>
    </location>
</feature>
<organism evidence="3 4">
    <name type="scientific">Dietzia cercidiphylli</name>
    <dbReference type="NCBI Taxonomy" id="498199"/>
    <lineage>
        <taxon>Bacteria</taxon>
        <taxon>Bacillati</taxon>
        <taxon>Actinomycetota</taxon>
        <taxon>Actinomycetes</taxon>
        <taxon>Mycobacteriales</taxon>
        <taxon>Dietziaceae</taxon>
        <taxon>Dietzia</taxon>
    </lineage>
</organism>
<keyword evidence="2" id="KW-0472">Membrane</keyword>
<dbReference type="RefSeq" id="WP_182658420.1">
    <property type="nucleotide sequence ID" value="NZ_BAAAQG010000013.1"/>
</dbReference>
<evidence type="ECO:0000256" key="2">
    <source>
        <dbReference type="SAM" id="Phobius"/>
    </source>
</evidence>
<feature type="transmembrane region" description="Helical" evidence="2">
    <location>
        <begin position="127"/>
        <end position="146"/>
    </location>
</feature>
<keyword evidence="2" id="KW-0812">Transmembrane</keyword>
<reference evidence="3 4" key="1">
    <citation type="journal article" date="2019" name="Int. J. Syst. Evol. Microbiol.">
        <title>The Global Catalogue of Microorganisms (GCM) 10K type strain sequencing project: providing services to taxonomists for standard genome sequencing and annotation.</title>
        <authorList>
            <consortium name="The Broad Institute Genomics Platform"/>
            <consortium name="The Broad Institute Genome Sequencing Center for Infectious Disease"/>
            <person name="Wu L."/>
            <person name="Ma J."/>
        </authorList>
    </citation>
    <scope>NUCLEOTIDE SEQUENCE [LARGE SCALE GENOMIC DNA]</scope>
    <source>
        <strain evidence="3 4">JCM 16002</strain>
    </source>
</reference>
<dbReference type="PANTHER" id="PTHR40076:SF1">
    <property type="entry name" value="MEMBRANE PROTEIN"/>
    <property type="match status" value="1"/>
</dbReference>
<evidence type="ECO:0000313" key="4">
    <source>
        <dbReference type="Proteomes" id="UP001500383"/>
    </source>
</evidence>
<evidence type="ECO:0000256" key="1">
    <source>
        <dbReference type="SAM" id="MobiDB-lite"/>
    </source>
</evidence>
<keyword evidence="4" id="KW-1185">Reference proteome</keyword>
<sequence length="315" mass="32874">MTTGGTPSGDGFPNDPNGTGAAQQNWGGPEFGGQGNAQGFGQEPYPDQGYGQQGYGEQSYGQQGYGQQGYGQQGYGGQDFGYPPNGGHGYGDPYPQSGHGGGPVMTGRVSATDAIGAGWQMFKNNPLPWVLVTLAMFLANGIASSISNSQSMSVAFLGSILTIAVSFLFQAFVIRGALLEVDGHKPEIGDFFKLHNFGAFAIAAILVGIATTIGFVLLIIPGLVVAFFLYWTLHFVVDRNMTAIDAMKSSVNAIKSDAGNLFALAVLNILVVVAGFLALFVGLLIAIPVATLASVFAYRTITGPSEFSRMATSTV</sequence>
<proteinExistence type="predicted"/>
<accession>A0ABN2J1A9</accession>
<feature type="compositionally biased region" description="Low complexity" evidence="1">
    <location>
        <begin position="39"/>
        <end position="62"/>
    </location>
</feature>
<comment type="caution">
    <text evidence="3">The sequence shown here is derived from an EMBL/GenBank/DDBJ whole genome shotgun (WGS) entry which is preliminary data.</text>
</comment>
<dbReference type="PANTHER" id="PTHR40076">
    <property type="entry name" value="MEMBRANE PROTEIN-RELATED"/>
    <property type="match status" value="1"/>
</dbReference>